<gene>
    <name evidence="2" type="ordered locus">Bcav_2341</name>
</gene>
<dbReference type="InterPro" id="IPR036390">
    <property type="entry name" value="WH_DNA-bd_sf"/>
</dbReference>
<feature type="region of interest" description="Disordered" evidence="1">
    <location>
        <begin position="235"/>
        <end position="270"/>
    </location>
</feature>
<accession>C5BVZ1</accession>
<feature type="compositionally biased region" description="Basic and acidic residues" evidence="1">
    <location>
        <begin position="260"/>
        <end position="270"/>
    </location>
</feature>
<sequence length="270" mass="28536">MPTPATAHVSAPQPMPAAAPTHLEHDHDASTRERVRDLVLQRGPIEAARLADLLDLTPAGVRRHLGALEASGQIAVQAPPASAHRGRGRPPKRYVAALAAHDARPDASSDLAADLLRYLTVVAGPDALDRFADQREAELERRYAPIVEAAGHDVDARTRALAAALTDDGYAASSRPLPSLLALQLCQGHCPVQQVAAQFPQLCEAETRAFARLLGTHVQRLATIASGHHACTTHVPATTAPPAVLPHVPDAPGRTVSSRRPPDPVREGTA</sequence>
<keyword evidence="3" id="KW-1185">Reference proteome</keyword>
<protein>
    <submittedName>
        <fullName evidence="2">Putative transcriptional regulator</fullName>
    </submittedName>
</protein>
<dbReference type="Gene3D" id="1.10.10.10">
    <property type="entry name" value="Winged helix-like DNA-binding domain superfamily/Winged helix DNA-binding domain"/>
    <property type="match status" value="1"/>
</dbReference>
<organism evidence="2 3">
    <name type="scientific">Beutenbergia cavernae (strain ATCC BAA-8 / DSM 12333 / CCUG 43141 / JCM 11478 / NBRC 16432 / NCIMB 13614 / HKI 0122)</name>
    <dbReference type="NCBI Taxonomy" id="471853"/>
    <lineage>
        <taxon>Bacteria</taxon>
        <taxon>Bacillati</taxon>
        <taxon>Actinomycetota</taxon>
        <taxon>Actinomycetes</taxon>
        <taxon>Micrococcales</taxon>
        <taxon>Beutenbergiaceae</taxon>
        <taxon>Beutenbergia</taxon>
    </lineage>
</organism>
<dbReference type="EMBL" id="CP001618">
    <property type="protein sequence ID" value="ACQ80592.1"/>
    <property type="molecule type" value="Genomic_DNA"/>
</dbReference>
<dbReference type="InterPro" id="IPR036388">
    <property type="entry name" value="WH-like_DNA-bd_sf"/>
</dbReference>
<feature type="region of interest" description="Disordered" evidence="1">
    <location>
        <begin position="1"/>
        <end position="28"/>
    </location>
</feature>
<dbReference type="SUPFAM" id="SSF46785">
    <property type="entry name" value="Winged helix' DNA-binding domain"/>
    <property type="match status" value="1"/>
</dbReference>
<evidence type="ECO:0000313" key="3">
    <source>
        <dbReference type="Proteomes" id="UP000007962"/>
    </source>
</evidence>
<dbReference type="RefSeq" id="WP_015882832.1">
    <property type="nucleotide sequence ID" value="NC_012669.1"/>
</dbReference>
<reference evidence="2 3" key="1">
    <citation type="journal article" date="2009" name="Stand. Genomic Sci.">
        <title>Complete genome sequence of Beutenbergia cavernae type strain (HKI 0122).</title>
        <authorList>
            <person name="Land M."/>
            <person name="Pukall R."/>
            <person name="Abt B."/>
            <person name="Goker M."/>
            <person name="Rohde M."/>
            <person name="Glavina Del Rio T."/>
            <person name="Tice H."/>
            <person name="Copeland A."/>
            <person name="Cheng J.F."/>
            <person name="Lucas S."/>
            <person name="Chen F."/>
            <person name="Nolan M."/>
            <person name="Bruce D."/>
            <person name="Goodwin L."/>
            <person name="Pitluck S."/>
            <person name="Ivanova N."/>
            <person name="Mavromatis K."/>
            <person name="Ovchinnikova G."/>
            <person name="Pati A."/>
            <person name="Chen A."/>
            <person name="Palaniappan K."/>
            <person name="Hauser L."/>
            <person name="Chang Y.J."/>
            <person name="Jefferies C.C."/>
            <person name="Saunders E."/>
            <person name="Brettin T."/>
            <person name="Detter J.C."/>
            <person name="Han C."/>
            <person name="Chain P."/>
            <person name="Bristow J."/>
            <person name="Eisen J.A."/>
            <person name="Markowitz V."/>
            <person name="Hugenholtz P."/>
            <person name="Kyrpides N.C."/>
            <person name="Klenk H.P."/>
            <person name="Lapidus A."/>
        </authorList>
    </citation>
    <scope>NUCLEOTIDE SEQUENCE [LARGE SCALE GENOMIC DNA]</scope>
    <source>
        <strain evidence="3">ATCC BAA-8 / DSM 12333 / NBRC 16432</strain>
    </source>
</reference>
<proteinExistence type="predicted"/>
<evidence type="ECO:0000313" key="2">
    <source>
        <dbReference type="EMBL" id="ACQ80592.1"/>
    </source>
</evidence>
<dbReference type="KEGG" id="bcv:Bcav_2341"/>
<dbReference type="AlphaFoldDB" id="C5BVZ1"/>
<dbReference type="HOGENOM" id="CLU_078469_0_0_11"/>
<evidence type="ECO:0000256" key="1">
    <source>
        <dbReference type="SAM" id="MobiDB-lite"/>
    </source>
</evidence>
<dbReference type="STRING" id="471853.Bcav_2341"/>
<dbReference type="eggNOG" id="COG2345">
    <property type="taxonomic scope" value="Bacteria"/>
</dbReference>
<feature type="compositionally biased region" description="Low complexity" evidence="1">
    <location>
        <begin position="235"/>
        <end position="248"/>
    </location>
</feature>
<name>C5BVZ1_BEUC1</name>
<dbReference type="Proteomes" id="UP000007962">
    <property type="component" value="Chromosome"/>
</dbReference>